<dbReference type="Pfam" id="PF04479">
    <property type="entry name" value="RTA1"/>
    <property type="match status" value="1"/>
</dbReference>
<keyword evidence="4 6" id="KW-0472">Membrane</keyword>
<dbReference type="AlphaFoldDB" id="A0A2S7YBD0"/>
<evidence type="ECO:0000313" key="8">
    <source>
        <dbReference type="Proteomes" id="UP000237441"/>
    </source>
</evidence>
<dbReference type="EMBL" id="JRHA01000004">
    <property type="protein sequence ID" value="PQK13407.1"/>
    <property type="molecule type" value="Genomic_DNA"/>
</dbReference>
<comment type="subcellular location">
    <subcellularLocation>
        <location evidence="1">Membrane</location>
        <topology evidence="1">Multi-pass membrane protein</topology>
    </subcellularLocation>
</comment>
<keyword evidence="2 6" id="KW-0812">Transmembrane</keyword>
<evidence type="ECO:0000256" key="6">
    <source>
        <dbReference type="SAM" id="Phobius"/>
    </source>
</evidence>
<evidence type="ECO:0000256" key="3">
    <source>
        <dbReference type="ARBA" id="ARBA00022989"/>
    </source>
</evidence>
<feature type="transmembrane region" description="Helical" evidence="6">
    <location>
        <begin position="22"/>
        <end position="42"/>
    </location>
</feature>
<name>A0A2S7YBD0_BEABA</name>
<sequence length="392" mass="41768">MASDCGFACPVAGGFYLYQPSISGNSTFIVIYGLISLATLFLGRRHGTRQYSALLYVSHLLQMLAFVGRVLLHRARDSQPYFFVFLIGTLVAPLLAASTILSALPSILINNVGQPPDTCRSAVFRTGLHGLILLAFSLEVAGAAVLCYGQKMLEQTRSVIIVVVGLSVQTLGLTLMLGICAKASYHGHKGARGQHIPNGNESSRRGLEAAGVALLIHSIYRIVEMALGVSGTLFQSETAFMVVNGALPLVYCMLLLIFHPKTVAWSSSALISPASEKRKERPPPLTRQDSHPAHHGYSPNIALQLSPMSQKSQASNPPEVPSGSPGLPANPRPANKLTPAPTAAPTHNSKPASTQILATQNSAGHHGIGRGASRRARGHNVPEGMVKKDELW</sequence>
<feature type="transmembrane region" description="Helical" evidence="6">
    <location>
        <begin position="159"/>
        <end position="185"/>
    </location>
</feature>
<proteinExistence type="predicted"/>
<organism evidence="7 8">
    <name type="scientific">Beauveria bassiana</name>
    <name type="common">White muscardine disease fungus</name>
    <name type="synonym">Tritirachium shiotae</name>
    <dbReference type="NCBI Taxonomy" id="176275"/>
    <lineage>
        <taxon>Eukaryota</taxon>
        <taxon>Fungi</taxon>
        <taxon>Dikarya</taxon>
        <taxon>Ascomycota</taxon>
        <taxon>Pezizomycotina</taxon>
        <taxon>Sordariomycetes</taxon>
        <taxon>Hypocreomycetidae</taxon>
        <taxon>Hypocreales</taxon>
        <taxon>Cordycipitaceae</taxon>
        <taxon>Beauveria</taxon>
    </lineage>
</organism>
<dbReference type="PANTHER" id="PTHR31465:SF9">
    <property type="entry name" value="SPHINGOID LONG-CHAIN BASE TRANSPORTER RSB1"/>
    <property type="match status" value="1"/>
</dbReference>
<feature type="compositionally biased region" description="Polar residues" evidence="5">
    <location>
        <begin position="345"/>
        <end position="361"/>
    </location>
</feature>
<dbReference type="GO" id="GO:0005886">
    <property type="term" value="C:plasma membrane"/>
    <property type="evidence" value="ECO:0007669"/>
    <property type="project" value="TreeGrafter"/>
</dbReference>
<evidence type="ECO:0000313" key="7">
    <source>
        <dbReference type="EMBL" id="PQK13407.1"/>
    </source>
</evidence>
<accession>A0A2S7YBD0</accession>
<evidence type="ECO:0008006" key="9">
    <source>
        <dbReference type="Google" id="ProtNLM"/>
    </source>
</evidence>
<dbReference type="PANTHER" id="PTHR31465">
    <property type="entry name" value="PROTEIN RTA1-RELATED"/>
    <property type="match status" value="1"/>
</dbReference>
<evidence type="ECO:0000256" key="1">
    <source>
        <dbReference type="ARBA" id="ARBA00004141"/>
    </source>
</evidence>
<feature type="compositionally biased region" description="Basic and acidic residues" evidence="5">
    <location>
        <begin position="275"/>
        <end position="292"/>
    </location>
</feature>
<dbReference type="OrthoDB" id="4864757at2759"/>
<feature type="transmembrane region" description="Helical" evidence="6">
    <location>
        <begin position="81"/>
        <end position="109"/>
    </location>
</feature>
<dbReference type="Proteomes" id="UP000237441">
    <property type="component" value="Unassembled WGS sequence"/>
</dbReference>
<feature type="transmembrane region" description="Helical" evidence="6">
    <location>
        <begin position="238"/>
        <end position="258"/>
    </location>
</feature>
<feature type="transmembrane region" description="Helical" evidence="6">
    <location>
        <begin position="130"/>
        <end position="153"/>
    </location>
</feature>
<dbReference type="GO" id="GO:0000324">
    <property type="term" value="C:fungal-type vacuole"/>
    <property type="evidence" value="ECO:0007669"/>
    <property type="project" value="TreeGrafter"/>
</dbReference>
<dbReference type="InterPro" id="IPR007568">
    <property type="entry name" value="RTA1"/>
</dbReference>
<protein>
    <recommendedName>
        <fullName evidence="9">RTA1 domain protein</fullName>
    </recommendedName>
</protein>
<evidence type="ECO:0000256" key="4">
    <source>
        <dbReference type="ARBA" id="ARBA00023136"/>
    </source>
</evidence>
<keyword evidence="3 6" id="KW-1133">Transmembrane helix</keyword>
<gene>
    <name evidence="7" type="ORF">BB8028_0004g03380</name>
</gene>
<evidence type="ECO:0000256" key="5">
    <source>
        <dbReference type="SAM" id="MobiDB-lite"/>
    </source>
</evidence>
<evidence type="ECO:0000256" key="2">
    <source>
        <dbReference type="ARBA" id="ARBA00022692"/>
    </source>
</evidence>
<feature type="region of interest" description="Disordered" evidence="5">
    <location>
        <begin position="273"/>
        <end position="392"/>
    </location>
</feature>
<comment type="caution">
    <text evidence="7">The sequence shown here is derived from an EMBL/GenBank/DDBJ whole genome shotgun (WGS) entry which is preliminary data.</text>
</comment>
<feature type="compositionally biased region" description="Polar residues" evidence="5">
    <location>
        <begin position="301"/>
        <end position="316"/>
    </location>
</feature>
<reference evidence="7 8" key="1">
    <citation type="submission" date="2016-07" db="EMBL/GenBank/DDBJ databases">
        <title>Comparative genomics of the entomopathogenic fungus Beauveria bassiana.</title>
        <authorList>
            <person name="Valero Jimenez C.A."/>
            <person name="Zwaan B.J."/>
            <person name="Van Kan J.A."/>
            <person name="Takken W."/>
            <person name="Debets A.J."/>
            <person name="Schoustra S.E."/>
            <person name="Koenraadt C.J."/>
        </authorList>
    </citation>
    <scope>NUCLEOTIDE SEQUENCE [LARGE SCALE GENOMIC DNA]</scope>
    <source>
        <strain evidence="7 8">ARSEF 8028</strain>
    </source>
</reference>